<dbReference type="AlphaFoldDB" id="A0A161QAT9"/>
<dbReference type="GO" id="GO:0002161">
    <property type="term" value="F:aminoacyl-tRNA deacylase activity"/>
    <property type="evidence" value="ECO:0007669"/>
    <property type="project" value="InterPro"/>
</dbReference>
<dbReference type="InterPro" id="IPR036621">
    <property type="entry name" value="Anticodon-bd_dom_sf"/>
</dbReference>
<dbReference type="PATRIC" id="fig|520767.4.peg.1515"/>
<dbReference type="SUPFAM" id="SSF52954">
    <property type="entry name" value="Class II aaRS ABD-related"/>
    <property type="match status" value="1"/>
</dbReference>
<dbReference type="Pfam" id="PF04073">
    <property type="entry name" value="tRNA_edit"/>
    <property type="match status" value="1"/>
</dbReference>
<keyword evidence="2" id="KW-0547">Nucleotide-binding</keyword>
<dbReference type="SUPFAM" id="SSF55826">
    <property type="entry name" value="YbaK/ProRS associated domain"/>
    <property type="match status" value="1"/>
</dbReference>
<dbReference type="GO" id="GO:0004827">
    <property type="term" value="F:proline-tRNA ligase activity"/>
    <property type="evidence" value="ECO:0007669"/>
    <property type="project" value="UniProtKB-EC"/>
</dbReference>
<dbReference type="InterPro" id="IPR044140">
    <property type="entry name" value="ProRS_anticodon_short"/>
</dbReference>
<dbReference type="InterPro" id="IPR050062">
    <property type="entry name" value="Pro-tRNA_synthetase"/>
</dbReference>
<dbReference type="STRING" id="520767.ATZ99_14120"/>
<protein>
    <submittedName>
        <fullName evidence="6">Proline--tRNA ligase</fullName>
        <ecNumber evidence="6">6.1.1.15</ecNumber>
    </submittedName>
</protein>
<feature type="domain" description="Anticodon-binding" evidence="4">
    <location>
        <begin position="393"/>
        <end position="476"/>
    </location>
</feature>
<organism evidence="6 7">
    <name type="scientific">Thermovenabulum gondwanense</name>
    <dbReference type="NCBI Taxonomy" id="520767"/>
    <lineage>
        <taxon>Bacteria</taxon>
        <taxon>Bacillati</taxon>
        <taxon>Bacillota</taxon>
        <taxon>Clostridia</taxon>
        <taxon>Thermosediminibacterales</taxon>
        <taxon>Thermosediminibacteraceae</taxon>
        <taxon>Thermovenabulum</taxon>
    </lineage>
</organism>
<dbReference type="GO" id="GO:0006433">
    <property type="term" value="P:prolyl-tRNA aminoacylation"/>
    <property type="evidence" value="ECO:0007669"/>
    <property type="project" value="TreeGrafter"/>
</dbReference>
<dbReference type="EMBL" id="LOHZ01000032">
    <property type="protein sequence ID" value="KYO65774.1"/>
    <property type="molecule type" value="Genomic_DNA"/>
</dbReference>
<dbReference type="EC" id="6.1.1.15" evidence="6"/>
<keyword evidence="2" id="KW-0067">ATP-binding</keyword>
<evidence type="ECO:0000256" key="1">
    <source>
        <dbReference type="ARBA" id="ARBA00022490"/>
    </source>
</evidence>
<keyword evidence="7" id="KW-1185">Reference proteome</keyword>
<dbReference type="CDD" id="cd04334">
    <property type="entry name" value="ProRS-INS"/>
    <property type="match status" value="1"/>
</dbReference>
<evidence type="ECO:0000313" key="7">
    <source>
        <dbReference type="Proteomes" id="UP000075737"/>
    </source>
</evidence>
<proteinExistence type="predicted"/>
<comment type="caution">
    <text evidence="6">The sequence shown here is derived from an EMBL/GenBank/DDBJ whole genome shotgun (WGS) entry which is preliminary data.</text>
</comment>
<evidence type="ECO:0000313" key="6">
    <source>
        <dbReference type="EMBL" id="KYO65774.1"/>
    </source>
</evidence>
<evidence type="ECO:0000256" key="3">
    <source>
        <dbReference type="ARBA" id="ARBA00023146"/>
    </source>
</evidence>
<dbReference type="Pfam" id="PF03129">
    <property type="entry name" value="HGTP_anticodon"/>
    <property type="match status" value="1"/>
</dbReference>
<keyword evidence="3" id="KW-0030">Aminoacyl-tRNA synthetase</keyword>
<dbReference type="InterPro" id="IPR004154">
    <property type="entry name" value="Anticodon-bd"/>
</dbReference>
<evidence type="ECO:0000256" key="2">
    <source>
        <dbReference type="ARBA" id="ARBA00022840"/>
    </source>
</evidence>
<reference evidence="6 7" key="1">
    <citation type="submission" date="2015-12" db="EMBL/GenBank/DDBJ databases">
        <title>Draft genome of Thermovenabulum gondwanense isolated from a red thermophilic microbial mat colonisisng an outflow channel of a bore well.</title>
        <authorList>
            <person name="Patel B.K."/>
        </authorList>
    </citation>
    <scope>NUCLEOTIDE SEQUENCE [LARGE SCALE GENOMIC DNA]</scope>
    <source>
        <strain evidence="6 7">R270</strain>
    </source>
</reference>
<dbReference type="PANTHER" id="PTHR42753">
    <property type="entry name" value="MITOCHONDRIAL RIBOSOME PROTEIN L39/PROLYL-TRNA LIGASE FAMILY MEMBER"/>
    <property type="match status" value="1"/>
</dbReference>
<evidence type="ECO:0000259" key="4">
    <source>
        <dbReference type="Pfam" id="PF03129"/>
    </source>
</evidence>
<dbReference type="Gene3D" id="3.40.50.800">
    <property type="entry name" value="Anticodon-binding domain"/>
    <property type="match status" value="1"/>
</dbReference>
<dbReference type="PANTHER" id="PTHR42753:SF2">
    <property type="entry name" value="PROLINE--TRNA LIGASE"/>
    <property type="match status" value="1"/>
</dbReference>
<evidence type="ECO:0000259" key="5">
    <source>
        <dbReference type="Pfam" id="PF04073"/>
    </source>
</evidence>
<dbReference type="InterPro" id="IPR036754">
    <property type="entry name" value="YbaK/aa-tRNA-synt-asso_dom_sf"/>
</dbReference>
<dbReference type="Gene3D" id="3.90.960.10">
    <property type="entry name" value="YbaK/aminoacyl-tRNA synthetase-associated domain"/>
    <property type="match status" value="1"/>
</dbReference>
<dbReference type="GO" id="GO:0005524">
    <property type="term" value="F:ATP binding"/>
    <property type="evidence" value="ECO:0007669"/>
    <property type="project" value="UniProtKB-KW"/>
</dbReference>
<dbReference type="RefSeq" id="WP_068748532.1">
    <property type="nucleotide sequence ID" value="NZ_LOHZ01000032.1"/>
</dbReference>
<keyword evidence="6" id="KW-0436">Ligase</keyword>
<dbReference type="Proteomes" id="UP000075737">
    <property type="component" value="Unassembled WGS sequence"/>
</dbReference>
<keyword evidence="1" id="KW-0963">Cytoplasm</keyword>
<feature type="domain" description="YbaK/aminoacyl-tRNA synthetase-associated" evidence="5">
    <location>
        <begin position="191"/>
        <end position="307"/>
    </location>
</feature>
<dbReference type="GO" id="GO:0005829">
    <property type="term" value="C:cytosol"/>
    <property type="evidence" value="ECO:0007669"/>
    <property type="project" value="TreeGrafter"/>
</dbReference>
<sequence length="485" mass="55632">MKATEIFPKSTFNIPAGLKYDTEKLLYKSGLLRSGETLTFYSLGVKILDKIKEVIISRIEAENFKKIHQFKPSVEDIKREIYNEKILPLYFYSLNDFTLYSYEITNNTPKLLKILSEILDYLMQKGIKQNYFSVAESDEKIIYSFSSEKGDFAFLHCPGCSNSYSLNYISYKKEIEPKNLKKNESMKKVYTPGIKTIPELCSFLNISPEKTIKTMIYKVNYNNNKEEYIAALVKGSRNINEEKLKRVLGAIKVALANEEEIINFTNTKMGFAGPIGLDLKVIADKDIIDIQEAVVGANEEDYHLIDVIPEKDIKIDILCDIKENKDGDPCPVCNRPMEIIEGQIVAEFATSKENNITFNSMKIDLFNLFYLISEKNRDSEGLIFTPEFSPVLCYIIPINVKNESILNASKEIYEKLIKYVDIIIDDREESPGVKFKDADLLGIPYKIIIGNKFIKEGKVEIKERKTGKSFEIELNNINIEFFNSL</sequence>
<name>A0A161QAT9_9FIRM</name>
<gene>
    <name evidence="6" type="primary">proS_1</name>
    <name evidence="6" type="ORF">ATZ99_14120</name>
</gene>
<accession>A0A161QAT9</accession>
<dbReference type="CDD" id="cd00861">
    <property type="entry name" value="ProRS_anticodon_short"/>
    <property type="match status" value="1"/>
</dbReference>
<dbReference type="InterPro" id="IPR007214">
    <property type="entry name" value="YbaK/aa-tRNA-synth-assoc-dom"/>
</dbReference>